<dbReference type="EMBL" id="JAAWWB010000026">
    <property type="protein sequence ID" value="KAG6751088.1"/>
    <property type="molecule type" value="Genomic_DNA"/>
</dbReference>
<feature type="compositionally biased region" description="Basic and acidic residues" evidence="1">
    <location>
        <begin position="123"/>
        <end position="136"/>
    </location>
</feature>
<protein>
    <submittedName>
        <fullName evidence="2">Uncharacterized protein</fullName>
    </submittedName>
</protein>
<organism evidence="2 3">
    <name type="scientific">Populus tomentosa</name>
    <name type="common">Chinese white poplar</name>
    <dbReference type="NCBI Taxonomy" id="118781"/>
    <lineage>
        <taxon>Eukaryota</taxon>
        <taxon>Viridiplantae</taxon>
        <taxon>Streptophyta</taxon>
        <taxon>Embryophyta</taxon>
        <taxon>Tracheophyta</taxon>
        <taxon>Spermatophyta</taxon>
        <taxon>Magnoliopsida</taxon>
        <taxon>eudicotyledons</taxon>
        <taxon>Gunneridae</taxon>
        <taxon>Pentapetalae</taxon>
        <taxon>rosids</taxon>
        <taxon>fabids</taxon>
        <taxon>Malpighiales</taxon>
        <taxon>Salicaceae</taxon>
        <taxon>Saliceae</taxon>
        <taxon>Populus</taxon>
    </lineage>
</organism>
<dbReference type="AlphaFoldDB" id="A0A8X7YDG6"/>
<dbReference type="OrthoDB" id="4062651at2759"/>
<feature type="compositionally biased region" description="Acidic residues" evidence="1">
    <location>
        <begin position="137"/>
        <end position="151"/>
    </location>
</feature>
<dbReference type="Proteomes" id="UP000886885">
    <property type="component" value="Chromosome 13D"/>
</dbReference>
<name>A0A8X7YDG6_POPTO</name>
<accession>A0A8X7YDG6</accession>
<reference evidence="2" key="1">
    <citation type="journal article" date="2020" name="bioRxiv">
        <title>Hybrid origin of Populus tomentosa Carr. identified through genome sequencing and phylogenomic analysis.</title>
        <authorList>
            <person name="An X."/>
            <person name="Gao K."/>
            <person name="Chen Z."/>
            <person name="Li J."/>
            <person name="Yang X."/>
            <person name="Yang X."/>
            <person name="Zhou J."/>
            <person name="Guo T."/>
            <person name="Zhao T."/>
            <person name="Huang S."/>
            <person name="Miao D."/>
            <person name="Khan W.U."/>
            <person name="Rao P."/>
            <person name="Ye M."/>
            <person name="Lei B."/>
            <person name="Liao W."/>
            <person name="Wang J."/>
            <person name="Ji L."/>
            <person name="Li Y."/>
            <person name="Guo B."/>
            <person name="Mustafa N.S."/>
            <person name="Li S."/>
            <person name="Yun Q."/>
            <person name="Keller S.R."/>
            <person name="Mao J."/>
            <person name="Zhang R."/>
            <person name="Strauss S.H."/>
        </authorList>
    </citation>
    <scope>NUCLEOTIDE SEQUENCE</scope>
    <source>
        <strain evidence="2">GM15</strain>
        <tissue evidence="2">Leaf</tissue>
    </source>
</reference>
<feature type="region of interest" description="Disordered" evidence="1">
    <location>
        <begin position="119"/>
        <end position="151"/>
    </location>
</feature>
<keyword evidence="3" id="KW-1185">Reference proteome</keyword>
<sequence>MPHLLFCARGYLNYWAYNLINTFSRRRPVPLGSNYFLTTTSQRNETELLQEEVELGEELWLERCFSAHYNITDLLACNNHSSEENEWYKPLKSLIWDMMSVYPDNRPFAEEVLPRVQCDESVEGNKKEQETRKNVDNEENEAVGEDGAEEA</sequence>
<evidence type="ECO:0000256" key="1">
    <source>
        <dbReference type="SAM" id="MobiDB-lite"/>
    </source>
</evidence>
<evidence type="ECO:0000313" key="2">
    <source>
        <dbReference type="EMBL" id="KAG6751088.1"/>
    </source>
</evidence>
<gene>
    <name evidence="2" type="ORF">POTOM_045605</name>
</gene>
<comment type="caution">
    <text evidence="2">The sequence shown here is derived from an EMBL/GenBank/DDBJ whole genome shotgun (WGS) entry which is preliminary data.</text>
</comment>
<proteinExistence type="predicted"/>
<evidence type="ECO:0000313" key="3">
    <source>
        <dbReference type="Proteomes" id="UP000886885"/>
    </source>
</evidence>